<dbReference type="STRING" id="361077.A0A151Z3H8"/>
<dbReference type="InterPro" id="IPR051210">
    <property type="entry name" value="Ub_ligase/GEF_domain"/>
</dbReference>
<proteinExistence type="predicted"/>
<dbReference type="PANTHER" id="PTHR22870">
    <property type="entry name" value="REGULATOR OF CHROMOSOME CONDENSATION"/>
    <property type="match status" value="1"/>
</dbReference>
<dbReference type="PANTHER" id="PTHR22870:SF408">
    <property type="entry name" value="OS09G0560450 PROTEIN"/>
    <property type="match status" value="1"/>
</dbReference>
<dbReference type="OrthoDB" id="5981550at2759"/>
<feature type="region of interest" description="Disordered" evidence="3">
    <location>
        <begin position="397"/>
        <end position="434"/>
    </location>
</feature>
<evidence type="ECO:0000259" key="4">
    <source>
        <dbReference type="Pfam" id="PF25390"/>
    </source>
</evidence>
<dbReference type="EMBL" id="LODT01000051">
    <property type="protein sequence ID" value="KYQ88498.1"/>
    <property type="molecule type" value="Genomic_DNA"/>
</dbReference>
<feature type="repeat" description="RCC1" evidence="2">
    <location>
        <begin position="219"/>
        <end position="270"/>
    </location>
</feature>
<feature type="repeat" description="RCC1" evidence="2">
    <location>
        <begin position="110"/>
        <end position="159"/>
    </location>
</feature>
<feature type="repeat" description="RCC1" evidence="2">
    <location>
        <begin position="4"/>
        <end position="58"/>
    </location>
</feature>
<protein>
    <recommendedName>
        <fullName evidence="4">RCC1-like domain-containing protein</fullName>
    </recommendedName>
</protein>
<dbReference type="InterPro" id="IPR009091">
    <property type="entry name" value="RCC1/BLIP-II"/>
</dbReference>
<evidence type="ECO:0000313" key="5">
    <source>
        <dbReference type="EMBL" id="KYQ88498.1"/>
    </source>
</evidence>
<dbReference type="SUPFAM" id="SSF50985">
    <property type="entry name" value="RCC1/BLIP-II"/>
    <property type="match status" value="1"/>
</dbReference>
<evidence type="ECO:0000313" key="6">
    <source>
        <dbReference type="Proteomes" id="UP000076078"/>
    </source>
</evidence>
<comment type="caution">
    <text evidence="5">The sequence shown here is derived from an EMBL/GenBank/DDBJ whole genome shotgun (WGS) entry which is preliminary data.</text>
</comment>
<dbReference type="InterPro" id="IPR058923">
    <property type="entry name" value="RCC1-like_dom"/>
</dbReference>
<evidence type="ECO:0000256" key="1">
    <source>
        <dbReference type="ARBA" id="ARBA00022737"/>
    </source>
</evidence>
<reference evidence="5 6" key="1">
    <citation type="submission" date="2015-12" db="EMBL/GenBank/DDBJ databases">
        <title>Dictyostelia acquired genes for synthesis and detection of signals that induce cell-type specialization by lateral gene transfer from prokaryotes.</title>
        <authorList>
            <person name="Gloeckner G."/>
            <person name="Schaap P."/>
        </authorList>
    </citation>
    <scope>NUCLEOTIDE SEQUENCE [LARGE SCALE GENOMIC DNA]</scope>
    <source>
        <strain evidence="5 6">TK</strain>
    </source>
</reference>
<name>A0A151Z3H8_TIELA</name>
<dbReference type="Gene3D" id="2.130.10.30">
    <property type="entry name" value="Regulator of chromosome condensation 1/beta-lactamase-inhibitor protein II"/>
    <property type="match status" value="2"/>
</dbReference>
<sequence>MNGGFVIGFGNNQDGIFGVNPTKPVTFHKDFVSIHSSFAVDVSRVSLGNDHCFFISKDNKIYFTGVNKHGQFGSVSHSKADKLTLFSNSLLKIQNAEAHLEHSVFWNDKGEIFTCGKGGLLGHAVDDQKSAPTLVAALKDKNIRLYCSGFRHSMAVDSQNNLYGWGKTELIGGGQFNKIKKVSTTTREPLYVEAAPFLNWKILKIACGDDHTLALVENGCVWGWGRGDEYQLGHGVKETRASPILIEPLKAFDIVHLSCGSNNSVLVNTNKECYVWGQWGNVIIQKPEIIGKALQTPIKHVEQIHQSQQYNIILTPNQEVYTFGADITVSKQDPWFPLKHKIDDPSLMYKKITQVAASSSNYYMIVYEGTPIHYSVEGINYANKELKVNKNLPSLAPQSKQSQNLNALLSKPTTTTTTTTTSSKYHNDDNDSNL</sequence>
<gene>
    <name evidence="5" type="ORF">DLAC_11212</name>
</gene>
<feature type="repeat" description="RCC1" evidence="2">
    <location>
        <begin position="160"/>
        <end position="218"/>
    </location>
</feature>
<dbReference type="AlphaFoldDB" id="A0A151Z3H8"/>
<feature type="compositionally biased region" description="Polar residues" evidence="3">
    <location>
        <begin position="397"/>
        <end position="407"/>
    </location>
</feature>
<evidence type="ECO:0000256" key="2">
    <source>
        <dbReference type="PROSITE-ProRule" id="PRU00235"/>
    </source>
</evidence>
<feature type="domain" description="RCC1-like" evidence="4">
    <location>
        <begin position="6"/>
        <end position="327"/>
    </location>
</feature>
<dbReference type="OMA" id="ECYIWGQ"/>
<dbReference type="Pfam" id="PF25390">
    <property type="entry name" value="WD40_RLD"/>
    <property type="match status" value="1"/>
</dbReference>
<accession>A0A151Z3H8</accession>
<feature type="compositionally biased region" description="Basic and acidic residues" evidence="3">
    <location>
        <begin position="425"/>
        <end position="434"/>
    </location>
</feature>
<evidence type="ECO:0000256" key="3">
    <source>
        <dbReference type="SAM" id="MobiDB-lite"/>
    </source>
</evidence>
<dbReference type="PROSITE" id="PS00626">
    <property type="entry name" value="RCC1_2"/>
    <property type="match status" value="1"/>
</dbReference>
<keyword evidence="1" id="KW-0677">Repeat</keyword>
<keyword evidence="6" id="KW-1185">Reference proteome</keyword>
<dbReference type="InParanoid" id="A0A151Z3H8"/>
<dbReference type="Proteomes" id="UP000076078">
    <property type="component" value="Unassembled WGS sequence"/>
</dbReference>
<dbReference type="PROSITE" id="PS50012">
    <property type="entry name" value="RCC1_3"/>
    <property type="match status" value="4"/>
</dbReference>
<dbReference type="InterPro" id="IPR000408">
    <property type="entry name" value="Reg_chr_condens"/>
</dbReference>
<organism evidence="5 6">
    <name type="scientific">Tieghemostelium lacteum</name>
    <name type="common">Slime mold</name>
    <name type="synonym">Dictyostelium lacteum</name>
    <dbReference type="NCBI Taxonomy" id="361077"/>
    <lineage>
        <taxon>Eukaryota</taxon>
        <taxon>Amoebozoa</taxon>
        <taxon>Evosea</taxon>
        <taxon>Eumycetozoa</taxon>
        <taxon>Dictyostelia</taxon>
        <taxon>Dictyosteliales</taxon>
        <taxon>Raperosteliaceae</taxon>
        <taxon>Tieghemostelium</taxon>
    </lineage>
</organism>